<organism evidence="9 10">
    <name type="scientific">Solibacillus palustris</name>
    <dbReference type="NCBI Taxonomy" id="2908203"/>
    <lineage>
        <taxon>Bacteria</taxon>
        <taxon>Bacillati</taxon>
        <taxon>Bacillota</taxon>
        <taxon>Bacilli</taxon>
        <taxon>Bacillales</taxon>
        <taxon>Caryophanaceae</taxon>
        <taxon>Solibacillus</taxon>
    </lineage>
</organism>
<dbReference type="Pfam" id="PF07992">
    <property type="entry name" value="Pyr_redox_2"/>
    <property type="match status" value="1"/>
</dbReference>
<dbReference type="InterPro" id="IPR036188">
    <property type="entry name" value="FAD/NAD-bd_sf"/>
</dbReference>
<reference evidence="9 10" key="1">
    <citation type="submission" date="2022-03" db="EMBL/GenBank/DDBJ databases">
        <authorList>
            <person name="Jo J.-H."/>
            <person name="Im W.-T."/>
        </authorList>
    </citation>
    <scope>NUCLEOTIDE SEQUENCE [LARGE SCALE GENOMIC DNA]</scope>
    <source>
        <strain evidence="9 10">MA9</strain>
    </source>
</reference>
<sequence>MKVVIIGGDAAGMSAAMEIVRNNKAAQILVLEKGDVYSYGQCGLPYVINGKVPHTDDLIARDVEEFRAKYGIDARIFHEVTNIDTKLKKVSGVDVNSREPFEFLYDKLLIATGASPIIPRLENADLQGIHTVKTIPQMEALMRVLPNVKHVTIIGAGYIGLEVAETIRERGLEVRLIHRGKRLMSALDPKLAQMVLEEARKHGIEVLLNETTLGFKGATHVEGVRTASGIYETDLVIVATGVRPNTQFANGFAKLENGALIVNEHMETSIEHVYAAGDCATHYHRIKRQMDYLPLGSTANKQGRIAGLNIAGYMQKYQGIVGTSILKFFNLQIGMTGLTNADADQLHALVEAYEMEVNDIASYYPNVRPMKLRMLVEQQSRQLLGMQAVGENGVDKRIDVFATALYNEMTFEDLLHLDLAYAPPFSGVWDAIMQMPKRYGKK</sequence>
<dbReference type="PRINTS" id="PR00368">
    <property type="entry name" value="FADPNR"/>
</dbReference>
<feature type="domain" description="FAD/NAD(P)-binding" evidence="8">
    <location>
        <begin position="1"/>
        <end position="290"/>
    </location>
</feature>
<gene>
    <name evidence="9" type="ORF">LZ480_18190</name>
</gene>
<evidence type="ECO:0000256" key="2">
    <source>
        <dbReference type="ARBA" id="ARBA00009130"/>
    </source>
</evidence>
<comment type="cofactor">
    <cofactor evidence="1">
        <name>FAD</name>
        <dbReference type="ChEBI" id="CHEBI:57692"/>
    </cofactor>
</comment>
<dbReference type="RefSeq" id="WP_241370965.1">
    <property type="nucleotide sequence ID" value="NZ_JAKZFC010000010.1"/>
</dbReference>
<evidence type="ECO:0000256" key="5">
    <source>
        <dbReference type="ARBA" id="ARBA00023002"/>
    </source>
</evidence>
<dbReference type="PANTHER" id="PTHR43429:SF1">
    <property type="entry name" value="NAD(P)H SULFUR OXIDOREDUCTASE (COA-DEPENDENT)"/>
    <property type="match status" value="1"/>
</dbReference>
<proteinExistence type="inferred from homology"/>
<dbReference type="InterPro" id="IPR016156">
    <property type="entry name" value="FAD/NAD-linked_Rdtase_dimer_sf"/>
</dbReference>
<dbReference type="Gene3D" id="3.50.50.60">
    <property type="entry name" value="FAD/NAD(P)-binding domain"/>
    <property type="match status" value="2"/>
</dbReference>
<protein>
    <submittedName>
        <fullName evidence="9">FAD-dependent oxidoreductase</fullName>
    </submittedName>
</protein>
<evidence type="ECO:0000313" key="9">
    <source>
        <dbReference type="EMBL" id="MCH7323804.1"/>
    </source>
</evidence>
<dbReference type="PANTHER" id="PTHR43429">
    <property type="entry name" value="PYRIDINE NUCLEOTIDE-DISULFIDE OXIDOREDUCTASE DOMAIN-CONTAINING"/>
    <property type="match status" value="1"/>
</dbReference>
<dbReference type="InterPro" id="IPR004099">
    <property type="entry name" value="Pyr_nucl-diS_OxRdtase_dimer"/>
</dbReference>
<dbReference type="InterPro" id="IPR023753">
    <property type="entry name" value="FAD/NAD-binding_dom"/>
</dbReference>
<evidence type="ECO:0000259" key="7">
    <source>
        <dbReference type="Pfam" id="PF02852"/>
    </source>
</evidence>
<dbReference type="Pfam" id="PF02852">
    <property type="entry name" value="Pyr_redox_dim"/>
    <property type="match status" value="1"/>
</dbReference>
<dbReference type="PRINTS" id="PR00411">
    <property type="entry name" value="PNDRDTASEI"/>
</dbReference>
<evidence type="ECO:0000313" key="10">
    <source>
        <dbReference type="Proteomes" id="UP001316087"/>
    </source>
</evidence>
<comment type="caution">
    <text evidence="9">The sequence shown here is derived from an EMBL/GenBank/DDBJ whole genome shotgun (WGS) entry which is preliminary data.</text>
</comment>
<dbReference type="InterPro" id="IPR050260">
    <property type="entry name" value="FAD-bd_OxRdtase"/>
</dbReference>
<dbReference type="SUPFAM" id="SSF55424">
    <property type="entry name" value="FAD/NAD-linked reductases, dimerisation (C-terminal) domain"/>
    <property type="match status" value="1"/>
</dbReference>
<dbReference type="EMBL" id="JAKZFC010000010">
    <property type="protein sequence ID" value="MCH7323804.1"/>
    <property type="molecule type" value="Genomic_DNA"/>
</dbReference>
<keyword evidence="5" id="KW-0560">Oxidoreductase</keyword>
<dbReference type="Proteomes" id="UP001316087">
    <property type="component" value="Unassembled WGS sequence"/>
</dbReference>
<keyword evidence="4" id="KW-0274">FAD</keyword>
<keyword evidence="3" id="KW-0285">Flavoprotein</keyword>
<keyword evidence="10" id="KW-1185">Reference proteome</keyword>
<dbReference type="SUPFAM" id="SSF51905">
    <property type="entry name" value="FAD/NAD(P)-binding domain"/>
    <property type="match status" value="1"/>
</dbReference>
<evidence type="ECO:0000256" key="3">
    <source>
        <dbReference type="ARBA" id="ARBA00022630"/>
    </source>
</evidence>
<feature type="domain" description="Pyridine nucleotide-disulphide oxidoreductase dimerisation" evidence="7">
    <location>
        <begin position="326"/>
        <end position="428"/>
    </location>
</feature>
<evidence type="ECO:0000256" key="1">
    <source>
        <dbReference type="ARBA" id="ARBA00001974"/>
    </source>
</evidence>
<evidence type="ECO:0000256" key="6">
    <source>
        <dbReference type="ARBA" id="ARBA00023284"/>
    </source>
</evidence>
<evidence type="ECO:0000259" key="8">
    <source>
        <dbReference type="Pfam" id="PF07992"/>
    </source>
</evidence>
<evidence type="ECO:0000256" key="4">
    <source>
        <dbReference type="ARBA" id="ARBA00022827"/>
    </source>
</evidence>
<comment type="similarity">
    <text evidence="2">Belongs to the class-III pyridine nucleotide-disulfide oxidoreductase family.</text>
</comment>
<keyword evidence="6" id="KW-0676">Redox-active center</keyword>
<name>A0ABS9UHF7_9BACL</name>
<accession>A0ABS9UHF7</accession>